<keyword evidence="8" id="KW-1185">Reference proteome</keyword>
<dbReference type="InterPro" id="IPR013083">
    <property type="entry name" value="Znf_RING/FYVE/PHD"/>
</dbReference>
<dbReference type="GO" id="GO:0008270">
    <property type="term" value="F:zinc ion binding"/>
    <property type="evidence" value="ECO:0007669"/>
    <property type="project" value="UniProtKB-KW"/>
</dbReference>
<dbReference type="AlphaFoldDB" id="A0A9D5HQL2"/>
<dbReference type="GO" id="GO:0000228">
    <property type="term" value="C:nuclear chromosome"/>
    <property type="evidence" value="ECO:0007669"/>
    <property type="project" value="TreeGrafter"/>
</dbReference>
<dbReference type="SMART" id="SM00249">
    <property type="entry name" value="PHD"/>
    <property type="match status" value="1"/>
</dbReference>
<dbReference type="EMBL" id="JAGGNH010000001">
    <property type="protein sequence ID" value="KAJ0985156.1"/>
    <property type="molecule type" value="Genomic_DNA"/>
</dbReference>
<dbReference type="Gene3D" id="3.30.40.100">
    <property type="match status" value="1"/>
</dbReference>
<dbReference type="PANTHER" id="PTHR46510:SF1">
    <property type="entry name" value="BROMODOMAIN ADJACENT TO ZINC FINGER DOMAIN PROTEIN 1A"/>
    <property type="match status" value="1"/>
</dbReference>
<accession>A0A9D5HQL2</accession>
<dbReference type="PANTHER" id="PTHR46510">
    <property type="entry name" value="BROMODOMAIN ADJACENT TO ZINC FINGER DOMAIN PROTEIN 1A"/>
    <property type="match status" value="1"/>
</dbReference>
<dbReference type="InterPro" id="IPR019786">
    <property type="entry name" value="Zinc_finger_PHD-type_CS"/>
</dbReference>
<dbReference type="PROSITE" id="PS50016">
    <property type="entry name" value="ZF_PHD_2"/>
    <property type="match status" value="1"/>
</dbReference>
<dbReference type="GO" id="GO:0003677">
    <property type="term" value="F:DNA binding"/>
    <property type="evidence" value="ECO:0007669"/>
    <property type="project" value="TreeGrafter"/>
</dbReference>
<sequence>MCASSSPEREGFVYKRRKLQQITVALLSEENARESSYYPLSISFEEDHLMLKKDDVRKTTMTSAEGSAIDTLDLNGILISEDHPQEPTCAASIVIDDSIPKTTPIDTRSHREDDQPPKTTVGDFCRSMFEHDSAIQDTCSSSKPITRHCSTSKRTEADDVGECSSTENMFVKPSAEYTSSRGFCIYVLKSLGLLNFSRTDHASASPENLDVIDKPTQPCKKCGLQENPRKMLICDLCDDAFHVSCSISKVKKPPVDEWYCRSCASKRPKPFLANSSGKKSQQLNPISSMFDDNQPYVSRVRIGEDFQVEVPEWCGLSSIDNDYFNEPSTLDPAEYSILQGLNCNKPSNHSIGNWVQCRAVIYNGADDDEGTICGKWRRAPLSVVQTDDWDCSCAVLWEPSQADCAVPQELETEIVLKHLKYIQMLRSRMMNSKWKSEQTKK</sequence>
<dbReference type="GO" id="GO:0045740">
    <property type="term" value="P:positive regulation of DNA replication"/>
    <property type="evidence" value="ECO:0007669"/>
    <property type="project" value="TreeGrafter"/>
</dbReference>
<dbReference type="SUPFAM" id="SSF57903">
    <property type="entry name" value="FYVE/PHD zinc finger"/>
    <property type="match status" value="1"/>
</dbReference>
<evidence type="ECO:0000256" key="1">
    <source>
        <dbReference type="ARBA" id="ARBA00022723"/>
    </source>
</evidence>
<comment type="caution">
    <text evidence="7">The sequence shown here is derived from an EMBL/GenBank/DDBJ whole genome shotgun (WGS) entry which is preliminary data.</text>
</comment>
<evidence type="ECO:0000259" key="5">
    <source>
        <dbReference type="PROSITE" id="PS50016"/>
    </source>
</evidence>
<evidence type="ECO:0000256" key="3">
    <source>
        <dbReference type="ARBA" id="ARBA00022833"/>
    </source>
</evidence>
<dbReference type="InterPro" id="IPR001965">
    <property type="entry name" value="Znf_PHD"/>
</dbReference>
<protein>
    <submittedName>
        <fullName evidence="7">Uncharacterized protein</fullName>
    </submittedName>
</protein>
<dbReference type="InterPro" id="IPR047171">
    <property type="entry name" value="BAZ1A"/>
</dbReference>
<dbReference type="PROSITE" id="PS01359">
    <property type="entry name" value="ZF_PHD_1"/>
    <property type="match status" value="1"/>
</dbReference>
<keyword evidence="3" id="KW-0862">Zinc</keyword>
<dbReference type="GO" id="GO:0031445">
    <property type="term" value="P:regulation of heterochromatin formation"/>
    <property type="evidence" value="ECO:0007669"/>
    <property type="project" value="TreeGrafter"/>
</dbReference>
<feature type="domain" description="PHD-type" evidence="5">
    <location>
        <begin position="216"/>
        <end position="266"/>
    </location>
</feature>
<dbReference type="OrthoDB" id="787137at2759"/>
<dbReference type="GO" id="GO:0008623">
    <property type="term" value="C:CHRAC"/>
    <property type="evidence" value="ECO:0007669"/>
    <property type="project" value="TreeGrafter"/>
</dbReference>
<evidence type="ECO:0000313" key="7">
    <source>
        <dbReference type="EMBL" id="KAJ0985156.1"/>
    </source>
</evidence>
<dbReference type="InterPro" id="IPR011124">
    <property type="entry name" value="Znf_CW"/>
</dbReference>
<dbReference type="GO" id="GO:0006338">
    <property type="term" value="P:chromatin remodeling"/>
    <property type="evidence" value="ECO:0007669"/>
    <property type="project" value="InterPro"/>
</dbReference>
<evidence type="ECO:0000256" key="4">
    <source>
        <dbReference type="PROSITE-ProRule" id="PRU00146"/>
    </source>
</evidence>
<dbReference type="InterPro" id="IPR019787">
    <property type="entry name" value="Znf_PHD-finger"/>
</dbReference>
<dbReference type="GO" id="GO:0006355">
    <property type="term" value="P:regulation of DNA-templated transcription"/>
    <property type="evidence" value="ECO:0007669"/>
    <property type="project" value="TreeGrafter"/>
</dbReference>
<dbReference type="Pfam" id="PF00628">
    <property type="entry name" value="PHD"/>
    <property type="match status" value="1"/>
</dbReference>
<reference evidence="7" key="2">
    <citation type="journal article" date="2022" name="Hortic Res">
        <title>The genome of Dioscorea zingiberensis sheds light on the biosynthesis, origin and evolution of the medicinally important diosgenin saponins.</title>
        <authorList>
            <person name="Li Y."/>
            <person name="Tan C."/>
            <person name="Li Z."/>
            <person name="Guo J."/>
            <person name="Li S."/>
            <person name="Chen X."/>
            <person name="Wang C."/>
            <person name="Dai X."/>
            <person name="Yang H."/>
            <person name="Song W."/>
            <person name="Hou L."/>
            <person name="Xu J."/>
            <person name="Tong Z."/>
            <person name="Xu A."/>
            <person name="Yuan X."/>
            <person name="Wang W."/>
            <person name="Yang Q."/>
            <person name="Chen L."/>
            <person name="Sun Z."/>
            <person name="Wang K."/>
            <person name="Pan B."/>
            <person name="Chen J."/>
            <person name="Bao Y."/>
            <person name="Liu F."/>
            <person name="Qi X."/>
            <person name="Gang D.R."/>
            <person name="Wen J."/>
            <person name="Li J."/>
        </authorList>
    </citation>
    <scope>NUCLEOTIDE SEQUENCE</scope>
    <source>
        <strain evidence="7">Dzin_1.0</strain>
    </source>
</reference>
<keyword evidence="1" id="KW-0479">Metal-binding</keyword>
<dbReference type="PROSITE" id="PS51050">
    <property type="entry name" value="ZF_CW"/>
    <property type="match status" value="1"/>
</dbReference>
<keyword evidence="2 4" id="KW-0863">Zinc-finger</keyword>
<name>A0A9D5HQL2_9LILI</name>
<dbReference type="InterPro" id="IPR011011">
    <property type="entry name" value="Znf_FYVE_PHD"/>
</dbReference>
<reference evidence="7" key="1">
    <citation type="submission" date="2021-03" db="EMBL/GenBank/DDBJ databases">
        <authorList>
            <person name="Li Z."/>
            <person name="Yang C."/>
        </authorList>
    </citation>
    <scope>NUCLEOTIDE SEQUENCE</scope>
    <source>
        <strain evidence="7">Dzin_1.0</strain>
        <tissue evidence="7">Leaf</tissue>
    </source>
</reference>
<evidence type="ECO:0000313" key="8">
    <source>
        <dbReference type="Proteomes" id="UP001085076"/>
    </source>
</evidence>
<proteinExistence type="predicted"/>
<gene>
    <name evidence="7" type="ORF">J5N97_003512</name>
</gene>
<dbReference type="Gene3D" id="3.30.40.10">
    <property type="entry name" value="Zinc/RING finger domain, C3HC4 (zinc finger)"/>
    <property type="match status" value="1"/>
</dbReference>
<evidence type="ECO:0000259" key="6">
    <source>
        <dbReference type="PROSITE" id="PS51050"/>
    </source>
</evidence>
<dbReference type="FunFam" id="3.30.40.100:FF:000005">
    <property type="entry name" value="uncharacterized protein LOC106759733 isoform X4"/>
    <property type="match status" value="1"/>
</dbReference>
<evidence type="ECO:0000256" key="2">
    <source>
        <dbReference type="ARBA" id="ARBA00022771"/>
    </source>
</evidence>
<organism evidence="7 8">
    <name type="scientific">Dioscorea zingiberensis</name>
    <dbReference type="NCBI Taxonomy" id="325984"/>
    <lineage>
        <taxon>Eukaryota</taxon>
        <taxon>Viridiplantae</taxon>
        <taxon>Streptophyta</taxon>
        <taxon>Embryophyta</taxon>
        <taxon>Tracheophyta</taxon>
        <taxon>Spermatophyta</taxon>
        <taxon>Magnoliopsida</taxon>
        <taxon>Liliopsida</taxon>
        <taxon>Dioscoreales</taxon>
        <taxon>Dioscoreaceae</taxon>
        <taxon>Dioscorea</taxon>
    </lineage>
</organism>
<dbReference type="Proteomes" id="UP001085076">
    <property type="component" value="Miscellaneous, Linkage group lg01"/>
</dbReference>
<feature type="domain" description="CW-type" evidence="6">
    <location>
        <begin position="348"/>
        <end position="412"/>
    </location>
</feature>